<gene>
    <name evidence="1" type="ORF">ABT39_MTgene5747</name>
</gene>
<protein>
    <submittedName>
        <fullName evidence="1">Uncharacterized protein</fullName>
    </submittedName>
</protein>
<dbReference type="InterPro" id="IPR021109">
    <property type="entry name" value="Peptidase_aspartic_dom_sf"/>
</dbReference>
<reference evidence="1" key="1">
    <citation type="journal article" date="2015" name="Genome Biol. Evol.">
        <title>Organellar Genomes of White Spruce (Picea glauca): Assembly and Annotation.</title>
        <authorList>
            <person name="Jackman S.D."/>
            <person name="Warren R.L."/>
            <person name="Gibb E.A."/>
            <person name="Vandervalk B.P."/>
            <person name="Mohamadi H."/>
            <person name="Chu J."/>
            <person name="Raymond A."/>
            <person name="Pleasance S."/>
            <person name="Coope R."/>
            <person name="Wildung M.R."/>
            <person name="Ritland C.E."/>
            <person name="Bousquet J."/>
            <person name="Jones S.J."/>
            <person name="Bohlmann J."/>
            <person name="Birol I."/>
        </authorList>
    </citation>
    <scope>NUCLEOTIDE SEQUENCE [LARGE SCALE GENOMIC DNA]</scope>
    <source>
        <tissue evidence="1">Flushing bud</tissue>
    </source>
</reference>
<name>A0A101LYB0_PICGL</name>
<sequence>MSALKVLKTFPSQRKSLLSALGAVDPSNARLITSDLDKAEPRLPPSVAFQIPITIKNLTVHRCIIDEGASTCVMSTNVWKRLGSPELVPSTITLRAYDGRPSQPEGL</sequence>
<dbReference type="AlphaFoldDB" id="A0A101LYB0"/>
<proteinExistence type="predicted"/>
<comment type="caution">
    <text evidence="1">The sequence shown here is derived from an EMBL/GenBank/DDBJ whole genome shotgun (WGS) entry which is preliminary data.</text>
</comment>
<organism evidence="1">
    <name type="scientific">Picea glauca</name>
    <name type="common">White spruce</name>
    <name type="synonym">Pinus glauca</name>
    <dbReference type="NCBI Taxonomy" id="3330"/>
    <lineage>
        <taxon>Eukaryota</taxon>
        <taxon>Viridiplantae</taxon>
        <taxon>Streptophyta</taxon>
        <taxon>Embryophyta</taxon>
        <taxon>Tracheophyta</taxon>
        <taxon>Spermatophyta</taxon>
        <taxon>Pinopsida</taxon>
        <taxon>Pinidae</taxon>
        <taxon>Conifers I</taxon>
        <taxon>Pinales</taxon>
        <taxon>Pinaceae</taxon>
        <taxon>Picea</taxon>
    </lineage>
</organism>
<accession>A0A101LYB0</accession>
<dbReference type="EMBL" id="LKAM01000007">
    <property type="protein sequence ID" value="KUM47561.1"/>
    <property type="molecule type" value="Genomic_DNA"/>
</dbReference>
<dbReference type="Gene3D" id="2.40.70.10">
    <property type="entry name" value="Acid Proteases"/>
    <property type="match status" value="1"/>
</dbReference>
<evidence type="ECO:0000313" key="1">
    <source>
        <dbReference type="EMBL" id="KUM47561.1"/>
    </source>
</evidence>
<keyword evidence="1" id="KW-0496">Mitochondrion</keyword>
<geneLocation type="mitochondrion" evidence="1"/>
<dbReference type="CDD" id="cd00303">
    <property type="entry name" value="retropepsin_like"/>
    <property type="match status" value="1"/>
</dbReference>